<comment type="caution">
    <text evidence="2">The sequence shown here is derived from an EMBL/GenBank/DDBJ whole genome shotgun (WGS) entry which is preliminary data.</text>
</comment>
<reference evidence="2" key="1">
    <citation type="submission" date="2023-04" db="EMBL/GenBank/DDBJ databases">
        <title>Genomic diversity of scab-causing Streptomyces spp. in the province of Quebec, Canada.</title>
        <authorList>
            <person name="Biessy A."/>
            <person name="Cadieux M."/>
            <person name="Ciotola M."/>
            <person name="Filion M."/>
        </authorList>
    </citation>
    <scope>NUCLEOTIDE SEQUENCE</scope>
    <source>
        <strain evidence="2">B21-115</strain>
    </source>
</reference>
<dbReference type="Proteomes" id="UP001310290">
    <property type="component" value="Unassembled WGS sequence"/>
</dbReference>
<name>A0ABU8AZ51_9ACTN</name>
<keyword evidence="3" id="KW-1185">Reference proteome</keyword>
<accession>A0ABU8AZ51</accession>
<keyword evidence="1" id="KW-0472">Membrane</keyword>
<dbReference type="EMBL" id="JARULZ010000003">
    <property type="protein sequence ID" value="MEH0638971.1"/>
    <property type="molecule type" value="Genomic_DNA"/>
</dbReference>
<proteinExistence type="predicted"/>
<sequence length="47" mass="4761">MITIGTILTIYAAIGGTPGATFIQAVKAVLLVAGVSVATVLVLNRFD</sequence>
<gene>
    <name evidence="2" type="ORF">QBA35_38060</name>
</gene>
<evidence type="ECO:0000313" key="2">
    <source>
        <dbReference type="EMBL" id="MEH0638971.1"/>
    </source>
</evidence>
<organism evidence="2 3">
    <name type="scientific">Streptomyces bottropensis</name>
    <dbReference type="NCBI Taxonomy" id="42235"/>
    <lineage>
        <taxon>Bacteria</taxon>
        <taxon>Bacillati</taxon>
        <taxon>Actinomycetota</taxon>
        <taxon>Actinomycetes</taxon>
        <taxon>Kitasatosporales</taxon>
        <taxon>Streptomycetaceae</taxon>
        <taxon>Streptomyces</taxon>
    </lineage>
</organism>
<dbReference type="PROSITE" id="PS50283">
    <property type="entry name" value="NA_SOLUT_SYMP_3"/>
    <property type="match status" value="1"/>
</dbReference>
<evidence type="ECO:0000256" key="1">
    <source>
        <dbReference type="SAM" id="Phobius"/>
    </source>
</evidence>
<keyword evidence="1" id="KW-0812">Transmembrane</keyword>
<evidence type="ECO:0000313" key="3">
    <source>
        <dbReference type="Proteomes" id="UP001310290"/>
    </source>
</evidence>
<dbReference type="InterPro" id="IPR001734">
    <property type="entry name" value="Na/solute_symporter"/>
</dbReference>
<feature type="transmembrane region" description="Helical" evidence="1">
    <location>
        <begin position="22"/>
        <end position="43"/>
    </location>
</feature>
<protein>
    <submittedName>
        <fullName evidence="2">Uncharacterized protein</fullName>
    </submittedName>
</protein>
<dbReference type="RefSeq" id="WP_334661662.1">
    <property type="nucleotide sequence ID" value="NZ_JARULZ010000003.1"/>
</dbReference>
<keyword evidence="1" id="KW-1133">Transmembrane helix</keyword>